<dbReference type="GeneID" id="17278419"/>
<dbReference type="AlphaFoldDB" id="A0A0D3KBL3"/>
<keyword evidence="1" id="KW-0732">Signal</keyword>
<dbReference type="SUPFAM" id="SSF52317">
    <property type="entry name" value="Class I glutamine amidotransferase-like"/>
    <property type="match status" value="1"/>
</dbReference>
<evidence type="ECO:0000259" key="2">
    <source>
        <dbReference type="Pfam" id="PF01965"/>
    </source>
</evidence>
<protein>
    <recommendedName>
        <fullName evidence="2">DJ-1/PfpI domain-containing protein</fullName>
    </recommendedName>
</protein>
<dbReference type="HOGENOM" id="CLU_1067268_0_0_1"/>
<proteinExistence type="predicted"/>
<sequence>MIAVASWSLVGVAAFASTASAPKRVGVVIANGFEMLDAIGPFEVFKEIENTYFAHVNLASQTWSDTALQPGIQCSADGGPPLHVEVEMVADSLTPVTSLSGVTITPTYDLKEDPEAKRYDLLVFGALSSSKYEGARTEYKDGHTQTTKDYLKAHNRQGKDVMTVCIGVQVVAELGLLDGKNATTNSLFLDDFRNGFPNVRWLSADASSKNRVVQSTEAITTCAGVSSGIDGALAQAKKWCGRDAAEALKQCLEWPVPVRSL</sequence>
<dbReference type="Pfam" id="PF01965">
    <property type="entry name" value="DJ-1_PfpI"/>
    <property type="match status" value="1"/>
</dbReference>
<dbReference type="PANTHER" id="PTHR43130">
    <property type="entry name" value="ARAC-FAMILY TRANSCRIPTIONAL REGULATOR"/>
    <property type="match status" value="1"/>
</dbReference>
<dbReference type="PANTHER" id="PTHR43130:SF15">
    <property type="entry name" value="THIJ_PFPI FAMILY PROTEIN (AFU_ORTHOLOGUE AFUA_5G14240)"/>
    <property type="match status" value="1"/>
</dbReference>
<evidence type="ECO:0000256" key="1">
    <source>
        <dbReference type="SAM" id="SignalP"/>
    </source>
</evidence>
<dbReference type="InterPro" id="IPR002818">
    <property type="entry name" value="DJ-1/PfpI"/>
</dbReference>
<dbReference type="PaxDb" id="2903-EOD33148"/>
<feature type="signal peptide" evidence="1">
    <location>
        <begin position="1"/>
        <end position="20"/>
    </location>
</feature>
<reference evidence="3" key="2">
    <citation type="submission" date="2024-10" db="UniProtKB">
        <authorList>
            <consortium name="EnsemblProtists"/>
        </authorList>
    </citation>
    <scope>IDENTIFICATION</scope>
</reference>
<dbReference type="Proteomes" id="UP000013827">
    <property type="component" value="Unassembled WGS sequence"/>
</dbReference>
<organism evidence="3 4">
    <name type="scientific">Emiliania huxleyi (strain CCMP1516)</name>
    <dbReference type="NCBI Taxonomy" id="280463"/>
    <lineage>
        <taxon>Eukaryota</taxon>
        <taxon>Haptista</taxon>
        <taxon>Haptophyta</taxon>
        <taxon>Prymnesiophyceae</taxon>
        <taxon>Isochrysidales</taxon>
        <taxon>Noelaerhabdaceae</taxon>
        <taxon>Emiliania</taxon>
    </lineage>
</organism>
<dbReference type="InterPro" id="IPR052158">
    <property type="entry name" value="INH-QAR"/>
</dbReference>
<dbReference type="EnsemblProtists" id="EOD33148">
    <property type="protein sequence ID" value="EOD33148"/>
    <property type="gene ID" value="EMIHUDRAFT_98852"/>
</dbReference>
<feature type="domain" description="DJ-1/PfpI" evidence="2">
    <location>
        <begin position="23"/>
        <end position="223"/>
    </location>
</feature>
<reference evidence="4" key="1">
    <citation type="journal article" date="2013" name="Nature">
        <title>Pan genome of the phytoplankton Emiliania underpins its global distribution.</title>
        <authorList>
            <person name="Read B.A."/>
            <person name="Kegel J."/>
            <person name="Klute M.J."/>
            <person name="Kuo A."/>
            <person name="Lefebvre S.C."/>
            <person name="Maumus F."/>
            <person name="Mayer C."/>
            <person name="Miller J."/>
            <person name="Monier A."/>
            <person name="Salamov A."/>
            <person name="Young J."/>
            <person name="Aguilar M."/>
            <person name="Claverie J.M."/>
            <person name="Frickenhaus S."/>
            <person name="Gonzalez K."/>
            <person name="Herman E.K."/>
            <person name="Lin Y.C."/>
            <person name="Napier J."/>
            <person name="Ogata H."/>
            <person name="Sarno A.F."/>
            <person name="Shmutz J."/>
            <person name="Schroeder D."/>
            <person name="de Vargas C."/>
            <person name="Verret F."/>
            <person name="von Dassow P."/>
            <person name="Valentin K."/>
            <person name="Van de Peer Y."/>
            <person name="Wheeler G."/>
            <person name="Dacks J.B."/>
            <person name="Delwiche C.F."/>
            <person name="Dyhrman S.T."/>
            <person name="Glockner G."/>
            <person name="John U."/>
            <person name="Richards T."/>
            <person name="Worden A.Z."/>
            <person name="Zhang X."/>
            <person name="Grigoriev I.V."/>
            <person name="Allen A.E."/>
            <person name="Bidle K."/>
            <person name="Borodovsky M."/>
            <person name="Bowler C."/>
            <person name="Brownlee C."/>
            <person name="Cock J.M."/>
            <person name="Elias M."/>
            <person name="Gladyshev V.N."/>
            <person name="Groth M."/>
            <person name="Guda C."/>
            <person name="Hadaegh A."/>
            <person name="Iglesias-Rodriguez M.D."/>
            <person name="Jenkins J."/>
            <person name="Jones B.M."/>
            <person name="Lawson T."/>
            <person name="Leese F."/>
            <person name="Lindquist E."/>
            <person name="Lobanov A."/>
            <person name="Lomsadze A."/>
            <person name="Malik S.B."/>
            <person name="Marsh M.E."/>
            <person name="Mackinder L."/>
            <person name="Mock T."/>
            <person name="Mueller-Roeber B."/>
            <person name="Pagarete A."/>
            <person name="Parker M."/>
            <person name="Probert I."/>
            <person name="Quesneville H."/>
            <person name="Raines C."/>
            <person name="Rensing S.A."/>
            <person name="Riano-Pachon D.M."/>
            <person name="Richier S."/>
            <person name="Rokitta S."/>
            <person name="Shiraiwa Y."/>
            <person name="Soanes D.M."/>
            <person name="van der Giezen M."/>
            <person name="Wahlund T.M."/>
            <person name="Williams B."/>
            <person name="Wilson W."/>
            <person name="Wolfe G."/>
            <person name="Wurch L.L."/>
        </authorList>
    </citation>
    <scope>NUCLEOTIDE SEQUENCE</scope>
</reference>
<dbReference type="RefSeq" id="XP_005785577.1">
    <property type="nucleotide sequence ID" value="XM_005785520.1"/>
</dbReference>
<feature type="chain" id="PRO_5044262383" description="DJ-1/PfpI domain-containing protein" evidence="1">
    <location>
        <begin position="21"/>
        <end position="261"/>
    </location>
</feature>
<accession>A0A0D3KBL3</accession>
<dbReference type="KEGG" id="ehx:EMIHUDRAFT_98852"/>
<keyword evidence="4" id="KW-1185">Reference proteome</keyword>
<name>A0A0D3KBL3_EMIH1</name>
<dbReference type="Gene3D" id="3.40.50.880">
    <property type="match status" value="1"/>
</dbReference>
<dbReference type="InterPro" id="IPR029062">
    <property type="entry name" value="Class_I_gatase-like"/>
</dbReference>
<evidence type="ECO:0000313" key="4">
    <source>
        <dbReference type="Proteomes" id="UP000013827"/>
    </source>
</evidence>
<evidence type="ECO:0000313" key="3">
    <source>
        <dbReference type="EnsemblProtists" id="EOD33148"/>
    </source>
</evidence>